<feature type="chain" id="PRO_5009320402" evidence="1">
    <location>
        <begin position="25"/>
        <end position="83"/>
    </location>
</feature>
<keyword evidence="1" id="KW-0732">Signal</keyword>
<feature type="signal peptide" evidence="1">
    <location>
        <begin position="1"/>
        <end position="24"/>
    </location>
</feature>
<organism evidence="2 3">
    <name type="scientific">Macrostomum lignano</name>
    <dbReference type="NCBI Taxonomy" id="282301"/>
    <lineage>
        <taxon>Eukaryota</taxon>
        <taxon>Metazoa</taxon>
        <taxon>Spiralia</taxon>
        <taxon>Lophotrochozoa</taxon>
        <taxon>Platyhelminthes</taxon>
        <taxon>Rhabditophora</taxon>
        <taxon>Macrostomorpha</taxon>
        <taxon>Macrostomida</taxon>
        <taxon>Macrostomidae</taxon>
        <taxon>Macrostomum</taxon>
    </lineage>
</organism>
<evidence type="ECO:0000256" key="1">
    <source>
        <dbReference type="SAM" id="SignalP"/>
    </source>
</evidence>
<reference evidence="3" key="1">
    <citation type="submission" date="2016-11" db="UniProtKB">
        <authorList>
            <consortium name="WormBaseParasite"/>
        </authorList>
    </citation>
    <scope>IDENTIFICATION</scope>
</reference>
<dbReference type="AlphaFoldDB" id="A0A1I8HNL1"/>
<dbReference type="WBParaSite" id="maker-uti_cns_0007049-snap-gene-0.2-mRNA-1">
    <property type="protein sequence ID" value="maker-uti_cns_0007049-snap-gene-0.2-mRNA-1"/>
    <property type="gene ID" value="maker-uti_cns_0007049-snap-gene-0.2"/>
</dbReference>
<proteinExistence type="predicted"/>
<protein>
    <submittedName>
        <fullName evidence="3">Secreted protein</fullName>
    </submittedName>
</protein>
<evidence type="ECO:0000313" key="2">
    <source>
        <dbReference type="Proteomes" id="UP000095280"/>
    </source>
</evidence>
<sequence length="83" mass="9033">MPVLAIALATSLAWHFASPPMSSSTPPACAPRLALICCQQQHPPRQRPAWRLASAPGTRWPSCDDFGQLASFAFWASTRAAWL</sequence>
<keyword evidence="2" id="KW-1185">Reference proteome</keyword>
<dbReference type="Proteomes" id="UP000095280">
    <property type="component" value="Unplaced"/>
</dbReference>
<name>A0A1I8HNL1_9PLAT</name>
<evidence type="ECO:0000313" key="3">
    <source>
        <dbReference type="WBParaSite" id="maker-uti_cns_0007049-snap-gene-0.2-mRNA-1"/>
    </source>
</evidence>
<accession>A0A1I8HNL1</accession>